<evidence type="ECO:0000313" key="2">
    <source>
        <dbReference type="EMBL" id="KRQ16866.1"/>
    </source>
</evidence>
<keyword evidence="3" id="KW-1185">Reference proteome</keyword>
<dbReference type="STRING" id="989370.AOQ71_04360"/>
<dbReference type="Proteomes" id="UP000051936">
    <property type="component" value="Unassembled WGS sequence"/>
</dbReference>
<dbReference type="InterPro" id="IPR016181">
    <property type="entry name" value="Acyl_CoA_acyltransferase"/>
</dbReference>
<name>A0A0R3EB41_9BRAD</name>
<dbReference type="GO" id="GO:0016747">
    <property type="term" value="F:acyltransferase activity, transferring groups other than amino-acyl groups"/>
    <property type="evidence" value="ECO:0007669"/>
    <property type="project" value="InterPro"/>
</dbReference>
<reference evidence="2 3" key="1">
    <citation type="submission" date="2015-09" db="EMBL/GenBank/DDBJ databases">
        <title>Draft Genome Sequence of Bradyrhizobium manausense Strain BR 3351T, a Novel Symbiotic Nitrogen-Fixing Alphaproteobacterium Isolated from Brazilian Amazon Rain Forest.</title>
        <authorList>
            <person name="De Araujo J.L."/>
            <person name="Zilli J.E."/>
        </authorList>
    </citation>
    <scope>NUCLEOTIDE SEQUENCE [LARGE SCALE GENOMIC DNA]</scope>
    <source>
        <strain evidence="2 3">BR3351</strain>
    </source>
</reference>
<dbReference type="AlphaFoldDB" id="A0A0R3EB41"/>
<organism evidence="2 3">
    <name type="scientific">Bradyrhizobium manausense</name>
    <dbReference type="NCBI Taxonomy" id="989370"/>
    <lineage>
        <taxon>Bacteria</taxon>
        <taxon>Pseudomonadati</taxon>
        <taxon>Pseudomonadota</taxon>
        <taxon>Alphaproteobacteria</taxon>
        <taxon>Hyphomicrobiales</taxon>
        <taxon>Nitrobacteraceae</taxon>
        <taxon>Bradyrhizobium</taxon>
    </lineage>
</organism>
<evidence type="ECO:0000313" key="3">
    <source>
        <dbReference type="Proteomes" id="UP000051936"/>
    </source>
</evidence>
<feature type="domain" description="N-acetyltransferase" evidence="1">
    <location>
        <begin position="1"/>
        <end position="154"/>
    </location>
</feature>
<dbReference type="PROSITE" id="PS51186">
    <property type="entry name" value="GNAT"/>
    <property type="match status" value="1"/>
</dbReference>
<evidence type="ECO:0000259" key="1">
    <source>
        <dbReference type="PROSITE" id="PS51186"/>
    </source>
</evidence>
<dbReference type="Gene3D" id="3.40.630.30">
    <property type="match status" value="1"/>
</dbReference>
<comment type="caution">
    <text evidence="2">The sequence shown here is derived from an EMBL/GenBank/DDBJ whole genome shotgun (WGS) entry which is preliminary data.</text>
</comment>
<accession>A0A0R3EB41</accession>
<proteinExistence type="predicted"/>
<protein>
    <recommendedName>
        <fullName evidence="1">N-acetyltransferase domain-containing protein</fullName>
    </recommendedName>
</protein>
<gene>
    <name evidence="2" type="ORF">AOQ71_04360</name>
</gene>
<dbReference type="InterPro" id="IPR000182">
    <property type="entry name" value="GNAT_dom"/>
</dbReference>
<dbReference type="Pfam" id="PF13508">
    <property type="entry name" value="Acetyltransf_7"/>
    <property type="match status" value="1"/>
</dbReference>
<dbReference type="EMBL" id="LJYG01000021">
    <property type="protein sequence ID" value="KRQ16866.1"/>
    <property type="molecule type" value="Genomic_DNA"/>
</dbReference>
<sequence>MATFEDRNTIAQCVDTLLTELRGPGPQFDPQAAVSVAGQIATDSRLGFALIMEDVLTAEVIGIAVVSQVTAVRASGHYGILQELWVDSRYRSAQNGRRLLSAVDREARARGWPMIEVSLPIADRPDAERLVAFYESMGFTSAGERRRRRLPRPG</sequence>
<dbReference type="SUPFAM" id="SSF55729">
    <property type="entry name" value="Acyl-CoA N-acyltransferases (Nat)"/>
    <property type="match status" value="1"/>
</dbReference>